<proteinExistence type="inferred from homology"/>
<accession>A0ABM1EP67</accession>
<dbReference type="SUPFAM" id="SSF57501">
    <property type="entry name" value="Cystine-knot cytokines"/>
    <property type="match status" value="1"/>
</dbReference>
<dbReference type="PANTHER" id="PTHR11633">
    <property type="entry name" value="PLATELET-DERIVED GROWTH FACTOR"/>
    <property type="match status" value="1"/>
</dbReference>
<dbReference type="SMART" id="SM00141">
    <property type="entry name" value="PDGF"/>
    <property type="match status" value="1"/>
</dbReference>
<protein>
    <submittedName>
        <fullName evidence="7">Platelet-derived growth factor subunit A-like</fullName>
    </submittedName>
</protein>
<evidence type="ECO:0000256" key="1">
    <source>
        <dbReference type="ARBA" id="ARBA00006686"/>
    </source>
</evidence>
<dbReference type="GeneID" id="106814205"/>
<comment type="similarity">
    <text evidence="1 4">Belongs to the PDGF/VEGF growth factor family.</text>
</comment>
<organism evidence="6 7">
    <name type="scientific">Priapulus caudatus</name>
    <name type="common">Priapulid worm</name>
    <dbReference type="NCBI Taxonomy" id="37621"/>
    <lineage>
        <taxon>Eukaryota</taxon>
        <taxon>Metazoa</taxon>
        <taxon>Ecdysozoa</taxon>
        <taxon>Scalidophora</taxon>
        <taxon>Priapulida</taxon>
        <taxon>Priapulimorpha</taxon>
        <taxon>Priapulimorphida</taxon>
        <taxon>Priapulidae</taxon>
        <taxon>Priapulus</taxon>
    </lineage>
</organism>
<keyword evidence="3" id="KW-0497">Mitogen</keyword>
<dbReference type="Pfam" id="PF00341">
    <property type="entry name" value="PDGF"/>
    <property type="match status" value="1"/>
</dbReference>
<keyword evidence="6" id="KW-1185">Reference proteome</keyword>
<keyword evidence="2 4" id="KW-0339">Growth factor</keyword>
<dbReference type="PANTHER" id="PTHR11633:SF1">
    <property type="entry name" value="LD28763P"/>
    <property type="match status" value="1"/>
</dbReference>
<evidence type="ECO:0000313" key="7">
    <source>
        <dbReference type="RefSeq" id="XP_014673988.1"/>
    </source>
</evidence>
<dbReference type="Proteomes" id="UP000695022">
    <property type="component" value="Unplaced"/>
</dbReference>
<dbReference type="RefSeq" id="XP_014673988.1">
    <property type="nucleotide sequence ID" value="XM_014818502.1"/>
</dbReference>
<evidence type="ECO:0000256" key="2">
    <source>
        <dbReference type="ARBA" id="ARBA00023030"/>
    </source>
</evidence>
<dbReference type="InterPro" id="IPR000072">
    <property type="entry name" value="PDGF/VEGF_dom"/>
</dbReference>
<evidence type="ECO:0000256" key="3">
    <source>
        <dbReference type="ARBA" id="ARBA00023246"/>
    </source>
</evidence>
<dbReference type="Gene3D" id="2.10.90.10">
    <property type="entry name" value="Cystine-knot cytokines"/>
    <property type="match status" value="1"/>
</dbReference>
<dbReference type="InterPro" id="IPR029034">
    <property type="entry name" value="Cystine-knot_cytokine"/>
</dbReference>
<evidence type="ECO:0000256" key="4">
    <source>
        <dbReference type="RuleBase" id="RU003818"/>
    </source>
</evidence>
<sequence length="230" mass="25317">MKIPTSLLIRLSSVQTPEDFINSFVVGAPDRIRTDSSSRKENVPGLYEDKIATFATCQVRPTIVDVPVPTNAAELRWPSCVEVNRCRGCCSDYMACNSTGVEIVYKKVYRVRYEGANSEYFTYVGEEHVPIETHKQNSCVCACKIPASECGPNQIYEDCQCKCVNGNEASSCRYPHEWNKSLCQCRCPVITGCATGQVFNHNTCSCDVDPNAAMTAGDDTALFSVFSPGT</sequence>
<dbReference type="PROSITE" id="PS50278">
    <property type="entry name" value="PDGF_2"/>
    <property type="match status" value="1"/>
</dbReference>
<name>A0ABM1EP67_PRICU</name>
<feature type="domain" description="Platelet-derived growth factor (PDGF) family profile" evidence="5">
    <location>
        <begin position="41"/>
        <end position="146"/>
    </location>
</feature>
<reference evidence="7" key="1">
    <citation type="submission" date="2025-08" db="UniProtKB">
        <authorList>
            <consortium name="RefSeq"/>
        </authorList>
    </citation>
    <scope>IDENTIFICATION</scope>
</reference>
<gene>
    <name evidence="7" type="primary">LOC106814205</name>
</gene>
<evidence type="ECO:0000259" key="5">
    <source>
        <dbReference type="PROSITE" id="PS50278"/>
    </source>
</evidence>
<evidence type="ECO:0000313" key="6">
    <source>
        <dbReference type="Proteomes" id="UP000695022"/>
    </source>
</evidence>